<accession>A0A1I3G5S3</accession>
<evidence type="ECO:0000313" key="1">
    <source>
        <dbReference type="EMBL" id="SFI18784.1"/>
    </source>
</evidence>
<organism evidence="1 2">
    <name type="scientific">Tindallia magadiensis</name>
    <dbReference type="NCBI Taxonomy" id="69895"/>
    <lineage>
        <taxon>Bacteria</taxon>
        <taxon>Bacillati</taxon>
        <taxon>Bacillota</taxon>
        <taxon>Clostridia</taxon>
        <taxon>Peptostreptococcales</taxon>
        <taxon>Tindalliaceae</taxon>
        <taxon>Tindallia</taxon>
    </lineage>
</organism>
<dbReference type="NCBIfam" id="NF045597">
    <property type="entry name" value="TudS_rel_CD3072"/>
    <property type="match status" value="1"/>
</dbReference>
<keyword evidence="2" id="KW-1185">Reference proteome</keyword>
<gene>
    <name evidence="1" type="ORF">SAMN05192551_10819</name>
</gene>
<reference evidence="2" key="1">
    <citation type="submission" date="2016-10" db="EMBL/GenBank/DDBJ databases">
        <authorList>
            <person name="Varghese N."/>
            <person name="Submissions S."/>
        </authorList>
    </citation>
    <scope>NUCLEOTIDE SEQUENCE [LARGE SCALE GENOMIC DNA]</scope>
    <source>
        <strain evidence="2">Z-7934</strain>
    </source>
</reference>
<dbReference type="InterPro" id="IPR054648">
    <property type="entry name" value="TudS-rel"/>
</dbReference>
<dbReference type="OrthoDB" id="5420310at2"/>
<dbReference type="EMBL" id="FOQA01000008">
    <property type="protein sequence ID" value="SFI18784.1"/>
    <property type="molecule type" value="Genomic_DNA"/>
</dbReference>
<dbReference type="STRING" id="69895.SAMN05192551_10819"/>
<dbReference type="AlphaFoldDB" id="A0A1I3G5S3"/>
<proteinExistence type="predicted"/>
<dbReference type="Proteomes" id="UP000199287">
    <property type="component" value="Unassembled WGS sequence"/>
</dbReference>
<protein>
    <submittedName>
        <fullName evidence="1">Predicted secreted protein</fullName>
    </submittedName>
</protein>
<dbReference type="RefSeq" id="WP_093373017.1">
    <property type="nucleotide sequence ID" value="NZ_FOQA01000008.1"/>
</dbReference>
<sequence>MIRRKKQLIITAHCVLNQNTVIRDWERAEGGFNELIKIILSENLGIVQLQCPEFAFSGEARPPRTKQEYDTPEFRNLCKNLLEPTVEQLKEYHSKGYFFVGMIGISKSPSCDIQRNRGVFMEVLLSMLSRNNIHLETFDIPEDYHEGNSRDVCSAFRQFINNQKGRTE</sequence>
<evidence type="ECO:0000313" key="2">
    <source>
        <dbReference type="Proteomes" id="UP000199287"/>
    </source>
</evidence>
<name>A0A1I3G5S3_9FIRM</name>